<dbReference type="OrthoDB" id="160645at2759"/>
<feature type="chain" id="PRO_5003783645" description="DUF7029 domain-containing protein" evidence="2">
    <location>
        <begin position="19"/>
        <end position="1127"/>
    </location>
</feature>
<reference evidence="4 5" key="1">
    <citation type="journal article" date="2012" name="Sci. Rep.">
        <title>Genomic perspectives on the evolution of fungal entomopathogenicity in Beauveria bassiana.</title>
        <authorList>
            <person name="Xiao G."/>
            <person name="Ying S.H."/>
            <person name="Zheng P."/>
            <person name="Wang Z.L."/>
            <person name="Zhang S."/>
            <person name="Xie X.Q."/>
            <person name="Shang Y."/>
            <person name="St Leger R.J."/>
            <person name="Zhao G.P."/>
            <person name="Wang C."/>
            <person name="Feng M.G."/>
        </authorList>
    </citation>
    <scope>NUCLEOTIDE SEQUENCE [LARGE SCALE GENOMIC DNA]</scope>
    <source>
        <strain evidence="4 5">ARSEF 2860</strain>
    </source>
</reference>
<evidence type="ECO:0000313" key="5">
    <source>
        <dbReference type="Proteomes" id="UP000002762"/>
    </source>
</evidence>
<dbReference type="STRING" id="655819.J5JIT5"/>
<feature type="signal peptide" evidence="2">
    <location>
        <begin position="1"/>
        <end position="18"/>
    </location>
</feature>
<dbReference type="PANTHER" id="PTHR36489">
    <property type="entry name" value="PROTEIN-COUPLED RECEPTOR GPR1, PUTATIVE-RELATED"/>
    <property type="match status" value="1"/>
</dbReference>
<feature type="compositionally biased region" description="Polar residues" evidence="1">
    <location>
        <begin position="314"/>
        <end position="331"/>
    </location>
</feature>
<feature type="compositionally biased region" description="Low complexity" evidence="1">
    <location>
        <begin position="87"/>
        <end position="139"/>
    </location>
</feature>
<dbReference type="Proteomes" id="UP000002762">
    <property type="component" value="Unassembled WGS sequence"/>
</dbReference>
<dbReference type="PANTHER" id="PTHR36489:SF1">
    <property type="entry name" value="G-PROTEIN COUPLED RECEPTORS FAMILY 1 PROFILE DOMAIN-CONTAINING PROTEIN"/>
    <property type="match status" value="1"/>
</dbReference>
<sequence>MLLNTIITLIWAVAFAAAFPSLSLPKWQSSRRSVEPAKVEPQASQGAPGPVAEQGGFCGWVAVEVPVDEATNKQIDQQANPQANEHTSQQTNQKTSQQTNQRISQQTNQHISQQGSQQGSHQSSQQNGQQNGQQTGQHTDNQKGDESSARSQTLAPSVHWTWDTSALKNVEPVAPKENSQMYYGISEPAKEGYFAFLTYRFTLPSVNLDHCDHVDVEYTKESKLLLKFKTPESFERATESWDTDKELLLIATANGCTGPSPEDRCYFRATSLAVNKDKQVVVASGAPEHPENVMDSAETEWGFWTPRGTPAGHGNSTATGNSFNYTNNSSGKGPGSTAHDSHGLAVASFGPSFDSTLDDALGYHELPAGSEAFLQRIMTEGEALDIGRNVTKDNCVEPVSRLRRRRTLQARGWWSNLWNGFVDAIKTAYNTVADALSIQGDFNEPVSWDLPGADIPREVSPWSANSIALFKHETISESGEFQEHINIYCVDCGVSGQAVFSGKAKITPLKGIFDGELALRTNMKMILKVGVDAEIKYSKNIEQDLFTFGLPGLSYGIVTVGPYISVAAKVGLEAAAKGKLLVGGEMGLTQASATLYIFEPSRSTSSGWTPYFKPVMEAEGEIMLAASAALPIKIKVGLKVASFETALGLVEEPAISAVAQVAGSASYNKETGFQGGFKEFNGCAGISTSLNWSNKLSLDILGISSQVLHNTGLQPIAKGCINFKKPAVSRPEGAAFYEVSQNKIPAESHRLNTSSPNNSTTSSLVKVTTISSTSSTISLPITLTTMSSVSSPTSSLIKLTTISSASSTTSSPTTLTTISSASSSSISTLNPKVSSKMNSTVSSTVRLSMNSTVSSSMSLTTSAPIKNTASSFISSTISSPVNSTFSSPVSTTISSSVHSSISSLITSPTSSPASSPTISPTISPSSSSSSITPASTETASPKANTTCIEEEPTPQIFKDGHKFDLAPLLTTTGTSMVASCNDGNLYVAAASNETNNKCNAMWPTSKESVIPFDGSLNVMHYYASAMSAVGVSRLRSSPAYKIPNDAVVTVLVPAPAADGSFFYMAADASDKVFYPIVCEFASKAVPRVFLAKDLSAGIKTLEGGSVADSITGAKVERCFGLSLSPKL</sequence>
<dbReference type="GeneID" id="19890863"/>
<feature type="compositionally biased region" description="Low complexity" evidence="1">
    <location>
        <begin position="904"/>
        <end position="941"/>
    </location>
</feature>
<evidence type="ECO:0000256" key="1">
    <source>
        <dbReference type="SAM" id="MobiDB-lite"/>
    </source>
</evidence>
<feature type="region of interest" description="Disordered" evidence="1">
    <location>
        <begin position="904"/>
        <end position="946"/>
    </location>
</feature>
<dbReference type="EMBL" id="JH725177">
    <property type="protein sequence ID" value="EJP63251.1"/>
    <property type="molecule type" value="Genomic_DNA"/>
</dbReference>
<dbReference type="HOGENOM" id="CLU_006356_0_0_1"/>
<proteinExistence type="predicted"/>
<dbReference type="InParanoid" id="J5JIT5"/>
<feature type="domain" description="DUF7029" evidence="3">
    <location>
        <begin position="200"/>
        <end position="297"/>
    </location>
</feature>
<dbReference type="Pfam" id="PF22974">
    <property type="entry name" value="DUF7029"/>
    <property type="match status" value="1"/>
</dbReference>
<evidence type="ECO:0000259" key="3">
    <source>
        <dbReference type="Pfam" id="PF22974"/>
    </source>
</evidence>
<dbReference type="SUPFAM" id="SSF81995">
    <property type="entry name" value="beta-sandwich domain of Sec23/24"/>
    <property type="match status" value="1"/>
</dbReference>
<dbReference type="AlphaFoldDB" id="J5JIT5"/>
<dbReference type="RefSeq" id="XP_008601170.1">
    <property type="nucleotide sequence ID" value="XM_008602948.1"/>
</dbReference>
<keyword evidence="2" id="KW-0732">Signal</keyword>
<name>J5JIT5_BEAB2</name>
<gene>
    <name evidence="4" type="ORF">BBA_07851</name>
</gene>
<feature type="region of interest" description="Disordered" evidence="1">
    <location>
        <begin position="78"/>
        <end position="155"/>
    </location>
</feature>
<evidence type="ECO:0000313" key="4">
    <source>
        <dbReference type="EMBL" id="EJP63251.1"/>
    </source>
</evidence>
<feature type="region of interest" description="Disordered" evidence="1">
    <location>
        <begin position="305"/>
        <end position="339"/>
    </location>
</feature>
<protein>
    <recommendedName>
        <fullName evidence="3">DUF7029 domain-containing protein</fullName>
    </recommendedName>
</protein>
<accession>J5JIT5</accession>
<dbReference type="InterPro" id="IPR054293">
    <property type="entry name" value="DUF7029"/>
</dbReference>
<evidence type="ECO:0000256" key="2">
    <source>
        <dbReference type="SAM" id="SignalP"/>
    </source>
</evidence>
<organism evidence="4 5">
    <name type="scientific">Beauveria bassiana (strain ARSEF 2860)</name>
    <name type="common">White muscardine disease fungus</name>
    <name type="synonym">Tritirachium shiotae</name>
    <dbReference type="NCBI Taxonomy" id="655819"/>
    <lineage>
        <taxon>Eukaryota</taxon>
        <taxon>Fungi</taxon>
        <taxon>Dikarya</taxon>
        <taxon>Ascomycota</taxon>
        <taxon>Pezizomycotina</taxon>
        <taxon>Sordariomycetes</taxon>
        <taxon>Hypocreomycetidae</taxon>
        <taxon>Hypocreales</taxon>
        <taxon>Cordycipitaceae</taxon>
        <taxon>Beauveria</taxon>
    </lineage>
</organism>
<keyword evidence="5" id="KW-1185">Reference proteome</keyword>